<reference evidence="1" key="1">
    <citation type="submission" date="2022-07" db="EMBL/GenBank/DDBJ databases">
        <title>Phylogenomic reconstructions and comparative analyses of Kickxellomycotina fungi.</title>
        <authorList>
            <person name="Reynolds N.K."/>
            <person name="Stajich J.E."/>
            <person name="Barry K."/>
            <person name="Grigoriev I.V."/>
            <person name="Crous P."/>
            <person name="Smith M.E."/>
        </authorList>
    </citation>
    <scope>NUCLEOTIDE SEQUENCE</scope>
    <source>
        <strain evidence="1">CBS 109367</strain>
    </source>
</reference>
<dbReference type="EMBL" id="JANBTX010000207">
    <property type="protein sequence ID" value="KAJ2684488.1"/>
    <property type="molecule type" value="Genomic_DNA"/>
</dbReference>
<accession>A0A9W8L388</accession>
<dbReference type="Proteomes" id="UP001151516">
    <property type="component" value="Unassembled WGS sequence"/>
</dbReference>
<comment type="caution">
    <text evidence="1">The sequence shown here is derived from an EMBL/GenBank/DDBJ whole genome shotgun (WGS) entry which is preliminary data.</text>
</comment>
<sequence length="358" mass="40047">MLCNGRARSLGVSSWRDGRPVSLGLQSESEPTIIMSGPNDECASFAMLAYLNSRTLTAIHAKIQHVHDWLDLICGNTNTPAAFTSLKTLSLNIANVDYSDEWAGIEGVIMFPNLSTLEVTGAYQFADDMLFRGNSSTIRYLHLPFKKIAANVLEKVGVLECMGVAQMKQIRFGDSAEADKEVIARNGWEHITRQLPLILNMTTSLQLSGDGPTYEVYKSMVTMRVETGIQHLDVRNLVYRHDHVIRVIRALPNLVSFTAEVAHVESHGDVTERYKSPSDLYKRYYPVGSNFRVLCVPLMTEFSGCQIAEEVVRIAIVCQNLVQVHVPPRDRSMFKRAVLWAIDSNGFAPYADSLRHLL</sequence>
<keyword evidence="2" id="KW-1185">Reference proteome</keyword>
<gene>
    <name evidence="1" type="ORF">IWW39_004883</name>
</gene>
<organism evidence="1 2">
    <name type="scientific">Coemansia spiralis</name>
    <dbReference type="NCBI Taxonomy" id="417178"/>
    <lineage>
        <taxon>Eukaryota</taxon>
        <taxon>Fungi</taxon>
        <taxon>Fungi incertae sedis</taxon>
        <taxon>Zoopagomycota</taxon>
        <taxon>Kickxellomycotina</taxon>
        <taxon>Kickxellomycetes</taxon>
        <taxon>Kickxellales</taxon>
        <taxon>Kickxellaceae</taxon>
        <taxon>Coemansia</taxon>
    </lineage>
</organism>
<evidence type="ECO:0000313" key="1">
    <source>
        <dbReference type="EMBL" id="KAJ2684488.1"/>
    </source>
</evidence>
<name>A0A9W8L388_9FUNG</name>
<protein>
    <submittedName>
        <fullName evidence="1">Uncharacterized protein</fullName>
    </submittedName>
</protein>
<dbReference type="OrthoDB" id="5521192at2759"/>
<proteinExistence type="predicted"/>
<evidence type="ECO:0000313" key="2">
    <source>
        <dbReference type="Proteomes" id="UP001151516"/>
    </source>
</evidence>
<dbReference type="AlphaFoldDB" id="A0A9W8L388"/>